<dbReference type="STRING" id="373903.Hore_05920"/>
<feature type="transmembrane region" description="Helical" evidence="1">
    <location>
        <begin position="228"/>
        <end position="250"/>
    </location>
</feature>
<feature type="domain" description="FeoB cytosolic helical" evidence="4">
    <location>
        <begin position="7"/>
        <end position="96"/>
    </location>
</feature>
<evidence type="ECO:0000259" key="4">
    <source>
        <dbReference type="Pfam" id="PF17910"/>
    </source>
</evidence>
<feature type="transmembrane region" description="Helical" evidence="1">
    <location>
        <begin position="185"/>
        <end position="208"/>
    </location>
</feature>
<dbReference type="eggNOG" id="COG0370">
    <property type="taxonomic scope" value="Bacteria"/>
</dbReference>
<keyword evidence="1" id="KW-1133">Transmembrane helix</keyword>
<dbReference type="GO" id="GO:0015093">
    <property type="term" value="F:ferrous iron transmembrane transporter activity"/>
    <property type="evidence" value="ECO:0007669"/>
    <property type="project" value="InterPro"/>
</dbReference>
<feature type="transmembrane region" description="Helical" evidence="1">
    <location>
        <begin position="292"/>
        <end position="314"/>
    </location>
</feature>
<feature type="transmembrane region" description="Helical" evidence="1">
    <location>
        <begin position="262"/>
        <end position="286"/>
    </location>
</feature>
<dbReference type="Proteomes" id="UP000000719">
    <property type="component" value="Chromosome"/>
</dbReference>
<name>B8D2C2_HALOH</name>
<keyword evidence="1" id="KW-0472">Membrane</keyword>
<feature type="transmembrane region" description="Helical" evidence="1">
    <location>
        <begin position="450"/>
        <end position="477"/>
    </location>
</feature>
<dbReference type="OrthoDB" id="9809127at2"/>
<dbReference type="HOGENOM" id="CLU_013350_6_0_9"/>
<accession>B8D2C2</accession>
<keyword evidence="6" id="KW-1185">Reference proteome</keyword>
<dbReference type="PANTHER" id="PTHR43185:SF1">
    <property type="entry name" value="FE(2+) TRANSPORTER FEOB"/>
    <property type="match status" value="1"/>
</dbReference>
<dbReference type="InterPro" id="IPR050860">
    <property type="entry name" value="FeoB_GTPase"/>
</dbReference>
<protein>
    <submittedName>
        <fullName evidence="5">Ferrous iron transport protein FeoB</fullName>
    </submittedName>
</protein>
<dbReference type="EMBL" id="CP001098">
    <property type="protein sequence ID" value="ACL69349.1"/>
    <property type="molecule type" value="Genomic_DNA"/>
</dbReference>
<dbReference type="PANTHER" id="PTHR43185">
    <property type="entry name" value="FERROUS IRON TRANSPORT PROTEIN B"/>
    <property type="match status" value="1"/>
</dbReference>
<feature type="transmembrane region" description="Helical" evidence="1">
    <location>
        <begin position="121"/>
        <end position="142"/>
    </location>
</feature>
<evidence type="ECO:0000313" key="6">
    <source>
        <dbReference type="Proteomes" id="UP000000719"/>
    </source>
</evidence>
<reference evidence="5 6" key="1">
    <citation type="journal article" date="2009" name="PLoS ONE">
        <title>Genome analysis of the anaerobic thermohalophilic bacterium Halothermothrix orenii.</title>
        <authorList>
            <person name="Mavromatis K."/>
            <person name="Ivanova N."/>
            <person name="Anderson I."/>
            <person name="Lykidis A."/>
            <person name="Hooper S.D."/>
            <person name="Sun H."/>
            <person name="Kunin V."/>
            <person name="Lapidus A."/>
            <person name="Hugenholtz P."/>
            <person name="Patel B."/>
            <person name="Kyrpides N.C."/>
        </authorList>
    </citation>
    <scope>NUCLEOTIDE SEQUENCE [LARGE SCALE GENOMIC DNA]</scope>
    <source>
        <strain evidence="6">H 168 / OCM 544 / DSM 9562</strain>
    </source>
</reference>
<proteinExistence type="predicted"/>
<organism evidence="5 6">
    <name type="scientific">Halothermothrix orenii (strain H 168 / OCM 544 / DSM 9562)</name>
    <dbReference type="NCBI Taxonomy" id="373903"/>
    <lineage>
        <taxon>Bacteria</taxon>
        <taxon>Bacillati</taxon>
        <taxon>Bacillota</taxon>
        <taxon>Clostridia</taxon>
        <taxon>Halanaerobiales</taxon>
        <taxon>Halothermotrichaceae</taxon>
        <taxon>Halothermothrix</taxon>
    </lineage>
</organism>
<sequence>MKAFLKFEDPLERSLQELSSLFKKNYPVSHRALVLMVLSGDKEIEDLISRSESDNLVDRIKKHKNKLRKDYGYPLEVVISKQRKEKVKKVVGEVLKKDQQSGNVLKETIDFLTINPYSGPVILAIVLIGLYYLVGVVGARYLVDFIEKNFFIDYFNPLITEFIEMIIPYRILQELFVGDYGIFTLALRYAIALVLPIVGCFFLAFSILEDSGYFPRIAVLSNKILKVIGLNGRAVIPILLGFGCGTMATIATRVLERKRERILVTFLLALAIPCSSQMGLISGILAGNPVGLLIWVIVVGAVFTVTGYLLGLILPGRSGAFYMELTELRIPRPVHIIKKTVNRMRWYFLEVVPLFIYASFFIWIGRLTGLFERFLNLLHPVVRMVGLPGESAVIFLYGFFRRDYGAAGLYDLYRSGVLNNRSLIVVSVILTLFVPCVAHFSMIIRERGLITGLVITGLVFIIAFTTGYILNNIFFLLNIV</sequence>
<feature type="transmembrane region" description="Helical" evidence="1">
    <location>
        <begin position="377"/>
        <end position="400"/>
    </location>
</feature>
<keyword evidence="1" id="KW-0812">Transmembrane</keyword>
<dbReference type="Gene3D" id="1.10.287.1770">
    <property type="match status" value="1"/>
</dbReference>
<dbReference type="KEGG" id="hor:Hore_05920"/>
<dbReference type="Pfam" id="PF07664">
    <property type="entry name" value="FeoB_C"/>
    <property type="match status" value="1"/>
</dbReference>
<feature type="domain" description="Nucleoside transporter/FeoB GTPase Gate" evidence="3">
    <location>
        <begin position="348"/>
        <end position="448"/>
    </location>
</feature>
<dbReference type="InterPro" id="IPR011642">
    <property type="entry name" value="Gate_dom"/>
</dbReference>
<dbReference type="Pfam" id="PF07670">
    <property type="entry name" value="Gate"/>
    <property type="match status" value="2"/>
</dbReference>
<dbReference type="RefSeq" id="WP_012635537.1">
    <property type="nucleotide sequence ID" value="NC_011899.1"/>
</dbReference>
<evidence type="ECO:0000259" key="2">
    <source>
        <dbReference type="Pfam" id="PF07664"/>
    </source>
</evidence>
<evidence type="ECO:0000256" key="1">
    <source>
        <dbReference type="SAM" id="Phobius"/>
    </source>
</evidence>
<dbReference type="InterPro" id="IPR011640">
    <property type="entry name" value="Fe2_transport_prot_B_C"/>
</dbReference>
<evidence type="ECO:0000259" key="3">
    <source>
        <dbReference type="Pfam" id="PF07670"/>
    </source>
</evidence>
<dbReference type="AlphaFoldDB" id="B8D2C2"/>
<dbReference type="GO" id="GO:0005886">
    <property type="term" value="C:plasma membrane"/>
    <property type="evidence" value="ECO:0007669"/>
    <property type="project" value="TreeGrafter"/>
</dbReference>
<feature type="domain" description="Ferrous iron transport protein B C-terminal" evidence="2">
    <location>
        <begin position="293"/>
        <end position="343"/>
    </location>
</feature>
<feature type="transmembrane region" description="Helical" evidence="1">
    <location>
        <begin position="421"/>
        <end position="444"/>
    </location>
</feature>
<dbReference type="Pfam" id="PF17910">
    <property type="entry name" value="FeoB_Cyto"/>
    <property type="match status" value="1"/>
</dbReference>
<gene>
    <name evidence="5" type="ordered locus">Hore_05920</name>
</gene>
<feature type="domain" description="Nucleoside transporter/FeoB GTPase Gate" evidence="3">
    <location>
        <begin position="194"/>
        <end position="285"/>
    </location>
</feature>
<feature type="transmembrane region" description="Helical" evidence="1">
    <location>
        <begin position="346"/>
        <end position="365"/>
    </location>
</feature>
<dbReference type="InterPro" id="IPR041069">
    <property type="entry name" value="FeoB_Cyto"/>
</dbReference>
<evidence type="ECO:0000313" key="5">
    <source>
        <dbReference type="EMBL" id="ACL69349.1"/>
    </source>
</evidence>